<organism evidence="6 7">
    <name type="scientific">Jejuia pallidilutea</name>
    <dbReference type="NCBI Taxonomy" id="504487"/>
    <lineage>
        <taxon>Bacteria</taxon>
        <taxon>Pseudomonadati</taxon>
        <taxon>Bacteroidota</taxon>
        <taxon>Flavobacteriia</taxon>
        <taxon>Flavobacteriales</taxon>
        <taxon>Flavobacteriaceae</taxon>
        <taxon>Jejuia</taxon>
    </lineage>
</organism>
<name>A0A362X599_9FLAO</name>
<keyword evidence="2 4" id="KW-0479">Metal-binding</keyword>
<comment type="caution">
    <text evidence="6">The sequence shown here is derived from an EMBL/GenBank/DDBJ whole genome shotgun (WGS) entry which is preliminary data.</text>
</comment>
<proteinExistence type="predicted"/>
<reference evidence="6 7" key="1">
    <citation type="submission" date="2018-02" db="EMBL/GenBank/DDBJ databases">
        <title>Genomic Encyclopedia of Archaeal and Bacterial Type Strains, Phase II (KMG-II): from individual species to whole genera.</title>
        <authorList>
            <person name="Goeker M."/>
        </authorList>
    </citation>
    <scope>NUCLEOTIDE SEQUENCE [LARGE SCALE GENOMIC DNA]</scope>
    <source>
        <strain evidence="6 7">DSM 21165</strain>
    </source>
</reference>
<dbReference type="Proteomes" id="UP000251545">
    <property type="component" value="Unassembled WGS sequence"/>
</dbReference>
<dbReference type="GO" id="GO:0046872">
    <property type="term" value="F:metal ion binding"/>
    <property type="evidence" value="ECO:0007669"/>
    <property type="project" value="UniProtKB-KW"/>
</dbReference>
<gene>
    <name evidence="6" type="ORF">CLV33_11339</name>
</gene>
<dbReference type="AlphaFoldDB" id="A0A362X599"/>
<protein>
    <recommendedName>
        <fullName evidence="5">Cytochrome c domain-containing protein</fullName>
    </recommendedName>
</protein>
<dbReference type="SUPFAM" id="SSF46626">
    <property type="entry name" value="Cytochrome c"/>
    <property type="match status" value="1"/>
</dbReference>
<dbReference type="EMBL" id="PVEO01000013">
    <property type="protein sequence ID" value="PQV45491.1"/>
    <property type="molecule type" value="Genomic_DNA"/>
</dbReference>
<keyword evidence="1 4" id="KW-0349">Heme</keyword>
<evidence type="ECO:0000256" key="3">
    <source>
        <dbReference type="ARBA" id="ARBA00023004"/>
    </source>
</evidence>
<dbReference type="GO" id="GO:0020037">
    <property type="term" value="F:heme binding"/>
    <property type="evidence" value="ECO:0007669"/>
    <property type="project" value="InterPro"/>
</dbReference>
<keyword evidence="3 4" id="KW-0408">Iron</keyword>
<dbReference type="InterPro" id="IPR009056">
    <property type="entry name" value="Cyt_c-like_dom"/>
</dbReference>
<feature type="domain" description="Cytochrome c" evidence="5">
    <location>
        <begin position="35"/>
        <end position="132"/>
    </location>
</feature>
<evidence type="ECO:0000256" key="4">
    <source>
        <dbReference type="PROSITE-ProRule" id="PRU00433"/>
    </source>
</evidence>
<evidence type="ECO:0000313" key="7">
    <source>
        <dbReference type="Proteomes" id="UP000251545"/>
    </source>
</evidence>
<dbReference type="RefSeq" id="WP_146109760.1">
    <property type="nucleotide sequence ID" value="NZ_PVEO01000013.1"/>
</dbReference>
<accession>A0A362X599</accession>
<dbReference type="PROSITE" id="PS51257">
    <property type="entry name" value="PROKAR_LIPOPROTEIN"/>
    <property type="match status" value="1"/>
</dbReference>
<dbReference type="GO" id="GO:0009055">
    <property type="term" value="F:electron transfer activity"/>
    <property type="evidence" value="ECO:0007669"/>
    <property type="project" value="InterPro"/>
</dbReference>
<evidence type="ECO:0000256" key="2">
    <source>
        <dbReference type="ARBA" id="ARBA00022723"/>
    </source>
</evidence>
<dbReference type="Gene3D" id="1.10.760.10">
    <property type="entry name" value="Cytochrome c-like domain"/>
    <property type="match status" value="1"/>
</dbReference>
<evidence type="ECO:0000259" key="5">
    <source>
        <dbReference type="PROSITE" id="PS51007"/>
    </source>
</evidence>
<sequence length="153" mass="17656">MKLTTLCLCILLFVSCNTNKKKKNETVARPIPTKTTTHPGKKLMKVYCYQCHDATTPEKNRLGPPMIAIKRHYITTKTTKAQFIADMQNWIKNPTEDNAKMHAAVARFGVMSKMVYPESVIKKIADYMYDNALDAPEWFEAHYQKNMKSNKHK</sequence>
<dbReference type="PROSITE" id="PS51007">
    <property type="entry name" value="CYTC"/>
    <property type="match status" value="1"/>
</dbReference>
<evidence type="ECO:0000256" key="1">
    <source>
        <dbReference type="ARBA" id="ARBA00022617"/>
    </source>
</evidence>
<evidence type="ECO:0000313" key="6">
    <source>
        <dbReference type="EMBL" id="PQV45491.1"/>
    </source>
</evidence>
<dbReference type="InterPro" id="IPR036909">
    <property type="entry name" value="Cyt_c-like_dom_sf"/>
</dbReference>